<dbReference type="GO" id="GO:0005886">
    <property type="term" value="C:plasma membrane"/>
    <property type="evidence" value="ECO:0007669"/>
    <property type="project" value="UniProtKB-SubCell"/>
</dbReference>
<dbReference type="PANTHER" id="PTHR37479">
    <property type="entry name" value="CELL DIVISION PROTEIN FTSL"/>
    <property type="match status" value="1"/>
</dbReference>
<comment type="subcellular location">
    <subcellularLocation>
        <location evidence="8">Cell inner membrane</location>
        <topology evidence="8">Single-pass type II membrane protein</topology>
    </subcellularLocation>
    <subcellularLocation>
        <location evidence="1">Cell membrane</location>
        <topology evidence="1">Single-pass type II membrane protein</topology>
    </subcellularLocation>
    <text evidence="8">Localizes to the division septum where it forms a ring structure.</text>
</comment>
<dbReference type="EMBL" id="PIQC01000003">
    <property type="protein sequence ID" value="RUO71896.1"/>
    <property type="molecule type" value="Genomic_DNA"/>
</dbReference>
<dbReference type="NCBIfam" id="TIGR02209">
    <property type="entry name" value="ftsL_broad"/>
    <property type="match status" value="1"/>
</dbReference>
<sequence length="105" mass="12431">MTKQRYPNLTKMLLQDLLQHKWILLLSVVVIVNALSIVYTAHLNRKLTAERDDLLSYRDTLDREWRHLVVEQNALTEHSRVERIAQEQLGMRDVEPAQEVLVSWQ</sequence>
<dbReference type="InterPro" id="IPR011922">
    <property type="entry name" value="Cell_div_FtsL"/>
</dbReference>
<dbReference type="GO" id="GO:0043093">
    <property type="term" value="P:FtsZ-dependent cytokinesis"/>
    <property type="evidence" value="ECO:0007669"/>
    <property type="project" value="UniProtKB-UniRule"/>
</dbReference>
<evidence type="ECO:0000256" key="5">
    <source>
        <dbReference type="ARBA" id="ARBA00022989"/>
    </source>
</evidence>
<evidence type="ECO:0000256" key="6">
    <source>
        <dbReference type="ARBA" id="ARBA00023136"/>
    </source>
</evidence>
<dbReference type="PANTHER" id="PTHR37479:SF1">
    <property type="entry name" value="CELL DIVISION PROTEIN FTSL"/>
    <property type="match status" value="1"/>
</dbReference>
<protein>
    <recommendedName>
        <fullName evidence="8 9">Cell division protein FtsL</fullName>
    </recommendedName>
</protein>
<dbReference type="Pfam" id="PF04999">
    <property type="entry name" value="FtsL"/>
    <property type="match status" value="1"/>
</dbReference>
<evidence type="ECO:0000256" key="3">
    <source>
        <dbReference type="ARBA" id="ARBA00022618"/>
    </source>
</evidence>
<comment type="subunit">
    <text evidence="8">Part of a complex composed of FtsB, FtsL and FtsQ.</text>
</comment>
<evidence type="ECO:0000313" key="10">
    <source>
        <dbReference type="EMBL" id="RUO71896.1"/>
    </source>
</evidence>
<evidence type="ECO:0000313" key="11">
    <source>
        <dbReference type="Proteomes" id="UP000288058"/>
    </source>
</evidence>
<comment type="function">
    <text evidence="8">Essential cell division protein. May link together the upstream cell division proteins, which are predominantly cytoplasmic, with the downstream cell division proteins, which are predominantly periplasmic.</text>
</comment>
<dbReference type="AlphaFoldDB" id="A0A432Z1X9"/>
<accession>A0A432Z1X9</accession>
<dbReference type="GO" id="GO:0032153">
    <property type="term" value="C:cell division site"/>
    <property type="evidence" value="ECO:0007669"/>
    <property type="project" value="UniProtKB-UniRule"/>
</dbReference>
<feature type="transmembrane region" description="Helical" evidence="8">
    <location>
        <begin position="22"/>
        <end position="41"/>
    </location>
</feature>
<keyword evidence="4 8" id="KW-0812">Transmembrane</keyword>
<evidence type="ECO:0000256" key="1">
    <source>
        <dbReference type="ARBA" id="ARBA00004401"/>
    </source>
</evidence>
<dbReference type="RefSeq" id="WP_126780889.1">
    <property type="nucleotide sequence ID" value="NZ_PIQC01000003.1"/>
</dbReference>
<evidence type="ECO:0000256" key="8">
    <source>
        <dbReference type="HAMAP-Rule" id="MF_00910"/>
    </source>
</evidence>
<dbReference type="Proteomes" id="UP000288058">
    <property type="component" value="Unassembled WGS sequence"/>
</dbReference>
<keyword evidence="5 8" id="KW-1133">Transmembrane helix</keyword>
<keyword evidence="11" id="KW-1185">Reference proteome</keyword>
<organism evidence="10 11">
    <name type="scientific">Idiomarina ramblicola</name>
    <dbReference type="NCBI Taxonomy" id="263724"/>
    <lineage>
        <taxon>Bacteria</taxon>
        <taxon>Pseudomonadati</taxon>
        <taxon>Pseudomonadota</taxon>
        <taxon>Gammaproteobacteria</taxon>
        <taxon>Alteromonadales</taxon>
        <taxon>Idiomarinaceae</taxon>
        <taxon>Idiomarina</taxon>
    </lineage>
</organism>
<evidence type="ECO:0000256" key="7">
    <source>
        <dbReference type="ARBA" id="ARBA00023306"/>
    </source>
</evidence>
<gene>
    <name evidence="8 10" type="primary">ftsL</name>
    <name evidence="10" type="ORF">CWI78_05110</name>
</gene>
<keyword evidence="2 8" id="KW-1003">Cell membrane</keyword>
<keyword evidence="8" id="KW-0997">Cell inner membrane</keyword>
<comment type="caution">
    <text evidence="10">The sequence shown here is derived from an EMBL/GenBank/DDBJ whole genome shotgun (WGS) entry which is preliminary data.</text>
</comment>
<dbReference type="HAMAP" id="MF_00910">
    <property type="entry name" value="FtsL"/>
    <property type="match status" value="1"/>
</dbReference>
<keyword evidence="6 8" id="KW-0472">Membrane</keyword>
<keyword evidence="3 8" id="KW-0132">Cell division</keyword>
<proteinExistence type="inferred from homology"/>
<name>A0A432Z1X9_9GAMM</name>
<evidence type="ECO:0000256" key="2">
    <source>
        <dbReference type="ARBA" id="ARBA00022475"/>
    </source>
</evidence>
<comment type="similarity">
    <text evidence="8">Belongs to the FtsL family.</text>
</comment>
<keyword evidence="7 8" id="KW-0131">Cell cycle</keyword>
<reference evidence="11" key="1">
    <citation type="journal article" date="2018" name="Front. Microbiol.">
        <title>Genome-Based Analysis Reveals the Taxonomy and Diversity of the Family Idiomarinaceae.</title>
        <authorList>
            <person name="Liu Y."/>
            <person name="Lai Q."/>
            <person name="Shao Z."/>
        </authorList>
    </citation>
    <scope>NUCLEOTIDE SEQUENCE [LARGE SCALE GENOMIC DNA]</scope>
    <source>
        <strain evidence="11">R22</strain>
    </source>
</reference>
<evidence type="ECO:0000256" key="4">
    <source>
        <dbReference type="ARBA" id="ARBA00022692"/>
    </source>
</evidence>
<dbReference type="OrthoDB" id="6196803at2"/>
<evidence type="ECO:0000256" key="9">
    <source>
        <dbReference type="NCBIfam" id="TIGR02209"/>
    </source>
</evidence>